<name>A0A1H8BLA5_9RHOB</name>
<sequence length="171" mass="19984">MRLEEVEREIRAALARINRPDPGYVLDLQPRGDGTPHVEGQGPFFDLVVDDGGAERTRETLDGHELLYRVLRRETRLIAMRIERETRRVQVPGWLVMVRRWWPGALDGIVGTDDYARSTWIDAHVRLMSHLRQDYGARVHNENDALLRRFPLTAAERRNHRKLDLSRFGVR</sequence>
<reference evidence="1 2" key="1">
    <citation type="submission" date="2016-10" db="EMBL/GenBank/DDBJ databases">
        <authorList>
            <person name="de Groot N.N."/>
        </authorList>
    </citation>
    <scope>NUCLEOTIDE SEQUENCE [LARGE SCALE GENOMIC DNA]</scope>
    <source>
        <strain evidence="1 2">DSM 16213</strain>
    </source>
</reference>
<proteinExistence type="predicted"/>
<gene>
    <name evidence="1" type="ORF">SAMN04488003_10589</name>
</gene>
<evidence type="ECO:0000313" key="2">
    <source>
        <dbReference type="Proteomes" id="UP000199585"/>
    </source>
</evidence>
<evidence type="ECO:0000313" key="1">
    <source>
        <dbReference type="EMBL" id="SEM83645.1"/>
    </source>
</evidence>
<dbReference type="Proteomes" id="UP000199585">
    <property type="component" value="Unassembled WGS sequence"/>
</dbReference>
<accession>A0A1H8BLA5</accession>
<keyword evidence="2" id="KW-1185">Reference proteome</keyword>
<organism evidence="1 2">
    <name type="scientific">Loktanella fryxellensis</name>
    <dbReference type="NCBI Taxonomy" id="245187"/>
    <lineage>
        <taxon>Bacteria</taxon>
        <taxon>Pseudomonadati</taxon>
        <taxon>Pseudomonadota</taxon>
        <taxon>Alphaproteobacteria</taxon>
        <taxon>Rhodobacterales</taxon>
        <taxon>Roseobacteraceae</taxon>
        <taxon>Loktanella</taxon>
    </lineage>
</organism>
<dbReference type="OrthoDB" id="7650763at2"/>
<dbReference type="AlphaFoldDB" id="A0A1H8BLA5"/>
<protein>
    <submittedName>
        <fullName evidence="1">Uncharacterized protein</fullName>
    </submittedName>
</protein>
<dbReference type="EMBL" id="FOCI01000005">
    <property type="protein sequence ID" value="SEM83645.1"/>
    <property type="molecule type" value="Genomic_DNA"/>
</dbReference>
<dbReference type="RefSeq" id="WP_143057998.1">
    <property type="nucleotide sequence ID" value="NZ_FOCI01000005.1"/>
</dbReference>